<protein>
    <submittedName>
        <fullName evidence="1">Uncharacterized protein</fullName>
    </submittedName>
</protein>
<dbReference type="RefSeq" id="WP_289964213.1">
    <property type="nucleotide sequence ID" value="NZ_JAUEOZ010000003.1"/>
</dbReference>
<accession>A0ABT7Y7J0</accession>
<evidence type="ECO:0000313" key="1">
    <source>
        <dbReference type="EMBL" id="MDN2484011.1"/>
    </source>
</evidence>
<organism evidence="1 2">
    <name type="scientific">Vibrio agarivorans</name>
    <dbReference type="NCBI Taxonomy" id="153622"/>
    <lineage>
        <taxon>Bacteria</taxon>
        <taxon>Pseudomonadati</taxon>
        <taxon>Pseudomonadota</taxon>
        <taxon>Gammaproteobacteria</taxon>
        <taxon>Vibrionales</taxon>
        <taxon>Vibrionaceae</taxon>
        <taxon>Vibrio</taxon>
    </lineage>
</organism>
<gene>
    <name evidence="1" type="ORF">QWJ08_21885</name>
</gene>
<dbReference type="EMBL" id="JAUEOZ010000003">
    <property type="protein sequence ID" value="MDN2484011.1"/>
    <property type="molecule type" value="Genomic_DNA"/>
</dbReference>
<evidence type="ECO:0000313" key="2">
    <source>
        <dbReference type="Proteomes" id="UP001169719"/>
    </source>
</evidence>
<reference evidence="1" key="1">
    <citation type="submission" date="2024-05" db="EMBL/GenBank/DDBJ databases">
        <title>Genome Sequences of Four Agar- Degrading Marine Bacteria.</title>
        <authorList>
            <person name="Phillips E.K."/>
            <person name="Shaffer J.C."/>
            <person name="Henson M.W."/>
            <person name="Temperton B."/>
            <person name="Thrash C.J."/>
            <person name="Martin M.O."/>
        </authorList>
    </citation>
    <scope>NUCLEOTIDE SEQUENCE</scope>
    <source>
        <strain evidence="1">EKP203</strain>
    </source>
</reference>
<proteinExistence type="predicted"/>
<keyword evidence="2" id="KW-1185">Reference proteome</keyword>
<comment type="caution">
    <text evidence="1">The sequence shown here is derived from an EMBL/GenBank/DDBJ whole genome shotgun (WGS) entry which is preliminary data.</text>
</comment>
<dbReference type="Proteomes" id="UP001169719">
    <property type="component" value="Unassembled WGS sequence"/>
</dbReference>
<sequence>MESSLFLRTIFCCSDREYEFSDLGLCDGGKSFVIANGSKFWIVGANCQREALDKLVSKTWNNSHFDYRIYGCGWGDYEYIVAELQHRCNYAKHTGTDTDFLKSLPTVQGNVEVYITEEYRDPEDFELWPSMPI</sequence>
<name>A0ABT7Y7J0_9VIBR</name>